<keyword evidence="5" id="KW-0698">rRNA processing</keyword>
<keyword evidence="7 13" id="KW-0808">Transferase</keyword>
<dbReference type="PROSITE" id="PS51686">
    <property type="entry name" value="SAM_MT_RSMB_NOP"/>
    <property type="match status" value="1"/>
</dbReference>
<dbReference type="PRINTS" id="PR02008">
    <property type="entry name" value="RCMTFAMILY"/>
</dbReference>
<organism evidence="15 16">
    <name type="scientific">Caproicibacterium argilliputei</name>
    <dbReference type="NCBI Taxonomy" id="3030016"/>
    <lineage>
        <taxon>Bacteria</taxon>
        <taxon>Bacillati</taxon>
        <taxon>Bacillota</taxon>
        <taxon>Clostridia</taxon>
        <taxon>Eubacteriales</taxon>
        <taxon>Oscillospiraceae</taxon>
        <taxon>Caproicibacterium</taxon>
    </lineage>
</organism>
<dbReference type="SUPFAM" id="SSF48013">
    <property type="entry name" value="NusB-like"/>
    <property type="match status" value="1"/>
</dbReference>
<dbReference type="EMBL" id="CP135996">
    <property type="protein sequence ID" value="WOC31039.1"/>
    <property type="molecule type" value="Genomic_DNA"/>
</dbReference>
<dbReference type="SUPFAM" id="SSF53335">
    <property type="entry name" value="S-adenosyl-L-methionine-dependent methyltransferases"/>
    <property type="match status" value="1"/>
</dbReference>
<dbReference type="Pfam" id="PF01189">
    <property type="entry name" value="Methyltr_RsmB-F"/>
    <property type="match status" value="1"/>
</dbReference>
<evidence type="ECO:0000256" key="11">
    <source>
        <dbReference type="ARBA" id="ARBA00031088"/>
    </source>
</evidence>
<dbReference type="InterPro" id="IPR006027">
    <property type="entry name" value="NusB_RsmB_TIM44"/>
</dbReference>
<dbReference type="InterPro" id="IPR049560">
    <property type="entry name" value="MeTrfase_RsmB-F_NOP2_cat"/>
</dbReference>
<protein>
    <recommendedName>
        <fullName evidence="3">16S rRNA (cytosine(967)-C(5))-methyltransferase</fullName>
        <ecNumber evidence="3">2.1.1.176</ecNumber>
    </recommendedName>
    <alternativeName>
        <fullName evidence="10">16S rRNA m5C967 methyltransferase</fullName>
    </alternativeName>
    <alternativeName>
        <fullName evidence="11">rRNA (cytosine-C(5)-)-methyltransferase RsmB</fullName>
    </alternativeName>
</protein>
<comment type="function">
    <text evidence="1">Specifically methylates the cytosine at position 967 (m5C967) of 16S rRNA.</text>
</comment>
<dbReference type="InterPro" id="IPR054728">
    <property type="entry name" value="RsmB-like_ferredoxin"/>
</dbReference>
<feature type="binding site" evidence="13">
    <location>
        <position position="328"/>
    </location>
    <ligand>
        <name>S-adenosyl-L-methionine</name>
        <dbReference type="ChEBI" id="CHEBI:59789"/>
    </ligand>
</feature>
<evidence type="ECO:0000256" key="5">
    <source>
        <dbReference type="ARBA" id="ARBA00022552"/>
    </source>
</evidence>
<evidence type="ECO:0000256" key="10">
    <source>
        <dbReference type="ARBA" id="ARBA00030399"/>
    </source>
</evidence>
<dbReference type="InterPro" id="IPR004573">
    <property type="entry name" value="rRNA_ssu_MeTfrase_B"/>
</dbReference>
<feature type="binding site" evidence="13">
    <location>
        <position position="311"/>
    </location>
    <ligand>
        <name>S-adenosyl-L-methionine</name>
        <dbReference type="ChEBI" id="CHEBI:59789"/>
    </ligand>
</feature>
<dbReference type="Gene3D" id="3.30.70.1170">
    <property type="entry name" value="Sun protein, domain 3"/>
    <property type="match status" value="1"/>
</dbReference>
<dbReference type="NCBIfam" id="TIGR00563">
    <property type="entry name" value="rsmB"/>
    <property type="match status" value="1"/>
</dbReference>
<comment type="subcellular location">
    <subcellularLocation>
        <location evidence="2">Cytoplasm</location>
    </subcellularLocation>
</comment>
<proteinExistence type="inferred from homology"/>
<keyword evidence="16" id="KW-1185">Reference proteome</keyword>
<keyword evidence="8 13" id="KW-0949">S-adenosyl-L-methionine</keyword>
<reference evidence="15 16" key="1">
    <citation type="submission" date="2024-06" db="EMBL/GenBank/DDBJ databases">
        <title>Caproicibacterium argilliputei sp. nov, a novel caproic acid producing anaerobic bacterium isolated from pit mud.</title>
        <authorList>
            <person name="Xia S."/>
        </authorList>
    </citation>
    <scope>NUCLEOTIDE SEQUENCE [LARGE SCALE GENOMIC DNA]</scope>
    <source>
        <strain evidence="15 16">ZCY20-5</strain>
    </source>
</reference>
<dbReference type="KEGG" id="carl:PXC00_07280"/>
<name>A0AA97D611_9FIRM</name>
<dbReference type="GO" id="GO:0003723">
    <property type="term" value="F:RNA binding"/>
    <property type="evidence" value="ECO:0007669"/>
    <property type="project" value="UniProtKB-UniRule"/>
</dbReference>
<feature type="binding site" evidence="13">
    <location>
        <position position="284"/>
    </location>
    <ligand>
        <name>S-adenosyl-L-methionine</name>
        <dbReference type="ChEBI" id="CHEBI:59789"/>
    </ligand>
</feature>
<dbReference type="Gene3D" id="3.40.50.150">
    <property type="entry name" value="Vaccinia Virus protein VP39"/>
    <property type="match status" value="1"/>
</dbReference>
<reference evidence="16" key="3">
    <citation type="submission" date="2024-06" db="EMBL/GenBank/DDBJ databases">
        <authorList>
            <person name="Zeng C."/>
        </authorList>
    </citation>
    <scope>NUCLEOTIDE SEQUENCE [LARGE SCALE GENOMIC DNA]</scope>
    <source>
        <strain evidence="16">ZCY20-5</strain>
    </source>
</reference>
<evidence type="ECO:0000256" key="8">
    <source>
        <dbReference type="ARBA" id="ARBA00022691"/>
    </source>
</evidence>
<evidence type="ECO:0000256" key="12">
    <source>
        <dbReference type="ARBA" id="ARBA00047283"/>
    </source>
</evidence>
<dbReference type="GO" id="GO:0006355">
    <property type="term" value="P:regulation of DNA-templated transcription"/>
    <property type="evidence" value="ECO:0007669"/>
    <property type="project" value="InterPro"/>
</dbReference>
<dbReference type="EC" id="2.1.1.176" evidence="3"/>
<dbReference type="PANTHER" id="PTHR22807">
    <property type="entry name" value="NOP2 YEAST -RELATED NOL1/NOP2/FMU SUN DOMAIN-CONTAINING"/>
    <property type="match status" value="1"/>
</dbReference>
<evidence type="ECO:0000256" key="13">
    <source>
        <dbReference type="PROSITE-ProRule" id="PRU01023"/>
    </source>
</evidence>
<dbReference type="Gene3D" id="1.10.940.10">
    <property type="entry name" value="NusB-like"/>
    <property type="match status" value="1"/>
</dbReference>
<evidence type="ECO:0000256" key="6">
    <source>
        <dbReference type="ARBA" id="ARBA00022603"/>
    </source>
</evidence>
<sequence>MSARETALAALLRVDENEGYSNLVLDKALRDSSLDDRDRALVTALFYGVLERRITLDAALEPYLARRKEKRDPVVWEILRMAAYQIYYMDKIPDSAAVNEAVTLAKAAGKGKAAGFVNGLLRSLLRQKGTAVFPPQRQNRLQQLSVRNSCPVWMLQMWESTYGEQVTRELLEVSFCRPPLFARVNSLRTTKEELIRLLAEEGVQAVSVPFLPNALELTNTGAVAQGTCFQNGLFHIQDTSSQLCSLLLGAKPGETVYDVCAAPGGKAFTVAEQMQELGHILAFDLYKGKVGLIRKGAERLGLSCVTAAVRDALRDEKPLPPADRILCDVPCSGLGILRRKPEIRYKSREAIDSLPDLQYRILCRSSALLRPGGTMIYSTCTLNPAENGENARRFLREHKDFAALPLNLPAGVRRTVSEPDYQLTLFPQTNRTDGFFISAFRKEE</sequence>
<comment type="similarity">
    <text evidence="13">Belongs to the class I-like SAM-binding methyltransferase superfamily. RsmB/NOP family.</text>
</comment>
<evidence type="ECO:0000256" key="2">
    <source>
        <dbReference type="ARBA" id="ARBA00004496"/>
    </source>
</evidence>
<dbReference type="AlphaFoldDB" id="A0AA97D611"/>
<dbReference type="CDD" id="cd02440">
    <property type="entry name" value="AdoMet_MTases"/>
    <property type="match status" value="1"/>
</dbReference>
<accession>A0AA97D611</accession>
<evidence type="ECO:0000259" key="14">
    <source>
        <dbReference type="PROSITE" id="PS51686"/>
    </source>
</evidence>
<feature type="domain" description="SAM-dependent MTase RsmB/NOP-type" evidence="14">
    <location>
        <begin position="170"/>
        <end position="443"/>
    </location>
</feature>
<dbReference type="GO" id="GO:0005737">
    <property type="term" value="C:cytoplasm"/>
    <property type="evidence" value="ECO:0007669"/>
    <property type="project" value="UniProtKB-SubCell"/>
</dbReference>
<keyword evidence="4" id="KW-0963">Cytoplasm</keyword>
<dbReference type="Pfam" id="PF22458">
    <property type="entry name" value="RsmF-B_ferredox"/>
    <property type="match status" value="1"/>
</dbReference>
<dbReference type="InterPro" id="IPR023267">
    <property type="entry name" value="RCMT"/>
</dbReference>
<dbReference type="Proteomes" id="UP001300604">
    <property type="component" value="Chromosome"/>
</dbReference>
<dbReference type="RefSeq" id="WP_275845019.1">
    <property type="nucleotide sequence ID" value="NZ_CP135996.1"/>
</dbReference>
<dbReference type="InterPro" id="IPR029063">
    <property type="entry name" value="SAM-dependent_MTases_sf"/>
</dbReference>
<dbReference type="InterPro" id="IPR001678">
    <property type="entry name" value="MeTrfase_RsmB-F_NOP2_dom"/>
</dbReference>
<dbReference type="Pfam" id="PF01029">
    <property type="entry name" value="NusB"/>
    <property type="match status" value="1"/>
</dbReference>
<feature type="active site" description="Nucleophile" evidence="13">
    <location>
        <position position="380"/>
    </location>
</feature>
<evidence type="ECO:0000256" key="7">
    <source>
        <dbReference type="ARBA" id="ARBA00022679"/>
    </source>
</evidence>
<reference evidence="16" key="2">
    <citation type="submission" date="2024-06" db="EMBL/GenBank/DDBJ databases">
        <title>Caproicibacterium argilliputei sp. nov, a novel caproic acid producing anaerobic bacterium isolated from pit mud.</title>
        <authorList>
            <person name="Zeng C."/>
        </authorList>
    </citation>
    <scope>NUCLEOTIDE SEQUENCE [LARGE SCALE GENOMIC DNA]</scope>
    <source>
        <strain evidence="16">ZCY20-5</strain>
    </source>
</reference>
<evidence type="ECO:0000256" key="4">
    <source>
        <dbReference type="ARBA" id="ARBA00022490"/>
    </source>
</evidence>
<dbReference type="PANTHER" id="PTHR22807:SF53">
    <property type="entry name" value="RIBOSOMAL RNA SMALL SUBUNIT METHYLTRANSFERASE B-RELATED"/>
    <property type="match status" value="1"/>
</dbReference>
<evidence type="ECO:0000256" key="3">
    <source>
        <dbReference type="ARBA" id="ARBA00012140"/>
    </source>
</evidence>
<comment type="catalytic activity">
    <reaction evidence="12">
        <text>cytidine(967) in 16S rRNA + S-adenosyl-L-methionine = 5-methylcytidine(967) in 16S rRNA + S-adenosyl-L-homocysteine + H(+)</text>
        <dbReference type="Rhea" id="RHEA:42748"/>
        <dbReference type="Rhea" id="RHEA-COMP:10219"/>
        <dbReference type="Rhea" id="RHEA-COMP:10220"/>
        <dbReference type="ChEBI" id="CHEBI:15378"/>
        <dbReference type="ChEBI" id="CHEBI:57856"/>
        <dbReference type="ChEBI" id="CHEBI:59789"/>
        <dbReference type="ChEBI" id="CHEBI:74483"/>
        <dbReference type="ChEBI" id="CHEBI:82748"/>
        <dbReference type="EC" id="2.1.1.176"/>
    </reaction>
</comment>
<dbReference type="GO" id="GO:0008649">
    <property type="term" value="F:rRNA methyltransferase activity"/>
    <property type="evidence" value="ECO:0007669"/>
    <property type="project" value="InterPro"/>
</dbReference>
<gene>
    <name evidence="15" type="primary">rsmB</name>
    <name evidence="15" type="ORF">PXC00_07280</name>
</gene>
<evidence type="ECO:0000256" key="9">
    <source>
        <dbReference type="ARBA" id="ARBA00022884"/>
    </source>
</evidence>
<evidence type="ECO:0000256" key="1">
    <source>
        <dbReference type="ARBA" id="ARBA00002724"/>
    </source>
</evidence>
<dbReference type="NCBIfam" id="NF011494">
    <property type="entry name" value="PRK14902.1"/>
    <property type="match status" value="1"/>
</dbReference>
<keyword evidence="9 13" id="KW-0694">RNA-binding</keyword>
<evidence type="ECO:0000313" key="15">
    <source>
        <dbReference type="EMBL" id="WOC31039.1"/>
    </source>
</evidence>
<dbReference type="InterPro" id="IPR035926">
    <property type="entry name" value="NusB-like_sf"/>
</dbReference>
<feature type="binding site" evidence="13">
    <location>
        <begin position="260"/>
        <end position="266"/>
    </location>
    <ligand>
        <name>S-adenosyl-L-methionine</name>
        <dbReference type="ChEBI" id="CHEBI:59789"/>
    </ligand>
</feature>
<keyword evidence="6 13" id="KW-0489">Methyltransferase</keyword>
<evidence type="ECO:0000313" key="16">
    <source>
        <dbReference type="Proteomes" id="UP001300604"/>
    </source>
</evidence>